<dbReference type="STRING" id="1391654.AKJ09_10745"/>
<sequence length="405" mass="45674">MRVVFLQPAYPPEMIEYTRGLKEVGAQVFGVGDTPREALPAKVRPYLDDYLQVPRILDEDDVMDRVSAWMRGKTIDRVLANWEPLVILAARLRERWGVPGMSVDTVRGFRDKQLMKERVQAAGLRVPRSRRVTTESETRAAAEEIGYPLILKPIAGAGSADTYKVTSKSELDAILPKMRGVPEASCEEYIEGEEFTYDTVCIDGKPAYENVAAYLPKPIEMRSIEWISPVIITVRDMKQPKLQGGLALGRGVLSALGMGDGFTHMEWYLTPKGEAVFGEIGCRPGGAHIVDQMNYTNDIDLFREWARVSCFKKFEAKSERKYNVGIVFKRAQGQGRVTRIEGLGDWLRACGESVVEEKLLRPGTPRRNWKQTLLSDGHVIVRHPEWEEAHRMSFHAATGIKMYAE</sequence>
<dbReference type="InterPro" id="IPR052032">
    <property type="entry name" value="ATP-dep_AA_Ligase"/>
</dbReference>
<dbReference type="Gene3D" id="3.40.50.20">
    <property type="match status" value="1"/>
</dbReference>
<feature type="domain" description="ATP-grasp" evidence="5">
    <location>
        <begin position="116"/>
        <end position="310"/>
    </location>
</feature>
<dbReference type="RefSeq" id="WP_146654745.1">
    <property type="nucleotide sequence ID" value="NZ_CP012333.1"/>
</dbReference>
<protein>
    <submittedName>
        <fullName evidence="6">Carbamoylphosphate synthase large subunit protein</fullName>
    </submittedName>
</protein>
<dbReference type="GO" id="GO:0046872">
    <property type="term" value="F:metal ion binding"/>
    <property type="evidence" value="ECO:0007669"/>
    <property type="project" value="InterPro"/>
</dbReference>
<gene>
    <name evidence="6" type="ORF">AKJ09_10745</name>
</gene>
<dbReference type="AlphaFoldDB" id="A0A0K1QEI6"/>
<evidence type="ECO:0000313" key="7">
    <source>
        <dbReference type="Proteomes" id="UP000064967"/>
    </source>
</evidence>
<keyword evidence="3 4" id="KW-0067">ATP-binding</keyword>
<evidence type="ECO:0000256" key="1">
    <source>
        <dbReference type="ARBA" id="ARBA00022598"/>
    </source>
</evidence>
<dbReference type="InterPro" id="IPR011761">
    <property type="entry name" value="ATP-grasp"/>
</dbReference>
<dbReference type="InterPro" id="IPR003806">
    <property type="entry name" value="ATP-grasp_PylC-type"/>
</dbReference>
<evidence type="ECO:0000256" key="4">
    <source>
        <dbReference type="PROSITE-ProRule" id="PRU00409"/>
    </source>
</evidence>
<dbReference type="Gene3D" id="3.30.470.20">
    <property type="entry name" value="ATP-grasp fold, B domain"/>
    <property type="match status" value="1"/>
</dbReference>
<evidence type="ECO:0000313" key="6">
    <source>
        <dbReference type="EMBL" id="AKV04082.1"/>
    </source>
</evidence>
<keyword evidence="2 4" id="KW-0547">Nucleotide-binding</keyword>
<dbReference type="SUPFAM" id="SSF56059">
    <property type="entry name" value="Glutathione synthetase ATP-binding domain-like"/>
    <property type="match status" value="1"/>
</dbReference>
<dbReference type="OrthoDB" id="24041at2"/>
<dbReference type="PANTHER" id="PTHR43585:SF2">
    <property type="entry name" value="ATP-GRASP ENZYME FSQD"/>
    <property type="match status" value="1"/>
</dbReference>
<dbReference type="GO" id="GO:0016874">
    <property type="term" value="F:ligase activity"/>
    <property type="evidence" value="ECO:0007669"/>
    <property type="project" value="UniProtKB-KW"/>
</dbReference>
<dbReference type="PANTHER" id="PTHR43585">
    <property type="entry name" value="FUMIPYRROLE BIOSYNTHESIS PROTEIN C"/>
    <property type="match status" value="1"/>
</dbReference>
<evidence type="ECO:0000256" key="3">
    <source>
        <dbReference type="ARBA" id="ARBA00022840"/>
    </source>
</evidence>
<dbReference type="KEGG" id="llu:AKJ09_10745"/>
<proteinExistence type="predicted"/>
<dbReference type="EMBL" id="CP012333">
    <property type="protein sequence ID" value="AKV04082.1"/>
    <property type="molecule type" value="Genomic_DNA"/>
</dbReference>
<dbReference type="PROSITE" id="PS50975">
    <property type="entry name" value="ATP_GRASP"/>
    <property type="match status" value="1"/>
</dbReference>
<dbReference type="GO" id="GO:0005524">
    <property type="term" value="F:ATP binding"/>
    <property type="evidence" value="ECO:0007669"/>
    <property type="project" value="UniProtKB-UniRule"/>
</dbReference>
<evidence type="ECO:0000259" key="5">
    <source>
        <dbReference type="PROSITE" id="PS50975"/>
    </source>
</evidence>
<keyword evidence="1" id="KW-0436">Ligase</keyword>
<name>A0A0K1QEI6_9BACT</name>
<reference evidence="6 7" key="1">
    <citation type="submission" date="2015-08" db="EMBL/GenBank/DDBJ databases">
        <authorList>
            <person name="Babu N.S."/>
            <person name="Beckwith C.J."/>
            <person name="Beseler K.G."/>
            <person name="Brison A."/>
            <person name="Carone J.V."/>
            <person name="Caskin T.P."/>
            <person name="Diamond M."/>
            <person name="Durham M.E."/>
            <person name="Foxe J.M."/>
            <person name="Go M."/>
            <person name="Henderson B.A."/>
            <person name="Jones I.B."/>
            <person name="McGettigan J.A."/>
            <person name="Micheletti S.J."/>
            <person name="Nasrallah M.E."/>
            <person name="Ortiz D."/>
            <person name="Piller C.R."/>
            <person name="Privatt S.R."/>
            <person name="Schneider S.L."/>
            <person name="Sharp S."/>
            <person name="Smith T.C."/>
            <person name="Stanton J.D."/>
            <person name="Ullery H.E."/>
            <person name="Wilson R.J."/>
            <person name="Serrano M.G."/>
            <person name="Buck G."/>
            <person name="Lee V."/>
            <person name="Wang Y."/>
            <person name="Carvalho R."/>
            <person name="Voegtly L."/>
            <person name="Shi R."/>
            <person name="Duckworth R."/>
            <person name="Johnson A."/>
            <person name="Loviza R."/>
            <person name="Walstead R."/>
            <person name="Shah Z."/>
            <person name="Kiflezghi M."/>
            <person name="Wade K."/>
            <person name="Ball S.L."/>
            <person name="Bradley K.W."/>
            <person name="Asai D.J."/>
            <person name="Bowman C.A."/>
            <person name="Russell D.A."/>
            <person name="Pope W.H."/>
            <person name="Jacobs-Sera D."/>
            <person name="Hendrix R.W."/>
            <person name="Hatfull G.F."/>
        </authorList>
    </citation>
    <scope>NUCLEOTIDE SEQUENCE [LARGE SCALE GENOMIC DNA]</scope>
    <source>
        <strain evidence="6 7">DSM 27648</strain>
    </source>
</reference>
<keyword evidence="7" id="KW-1185">Reference proteome</keyword>
<organism evidence="6 7">
    <name type="scientific">Labilithrix luteola</name>
    <dbReference type="NCBI Taxonomy" id="1391654"/>
    <lineage>
        <taxon>Bacteria</taxon>
        <taxon>Pseudomonadati</taxon>
        <taxon>Myxococcota</taxon>
        <taxon>Polyangia</taxon>
        <taxon>Polyangiales</taxon>
        <taxon>Labilitrichaceae</taxon>
        <taxon>Labilithrix</taxon>
    </lineage>
</organism>
<evidence type="ECO:0000256" key="2">
    <source>
        <dbReference type="ARBA" id="ARBA00022741"/>
    </source>
</evidence>
<dbReference type="Proteomes" id="UP000064967">
    <property type="component" value="Chromosome"/>
</dbReference>
<dbReference type="Pfam" id="PF02655">
    <property type="entry name" value="ATP-grasp_3"/>
    <property type="match status" value="1"/>
</dbReference>
<accession>A0A0K1QEI6</accession>